<sequence length="258" mass="27737">MKTLQASARPATPAWLAVVVMAASPLLASAGDLSATYRGKPVPFGQGQAHTEVRTDAAGKAVAVSIVFSEQALAGLPGAAMAPAYLLRMPAKGPRTVVDHVVINWEAVGHPPPKVYDVPHFDFHFYLVKRAETMKVHFNSDAESADPSQQPPAELLPAGYILPPGTAVPKMGVHAINPQAAEFQQPPFTATLIYGYHNKKQTFIEPMVSLAFLQSKPVFSAPVARPARYSKSGSYPAGYRVSYRPDSQSYEVALTELQ</sequence>
<evidence type="ECO:0000313" key="3">
    <source>
        <dbReference type="EMBL" id="RKQ61425.1"/>
    </source>
</evidence>
<keyword evidence="1" id="KW-0732">Signal</keyword>
<dbReference type="Proteomes" id="UP000279384">
    <property type="component" value="Unassembled WGS sequence"/>
</dbReference>
<feature type="domain" description="TTHB210-like" evidence="2">
    <location>
        <begin position="56"/>
        <end position="105"/>
    </location>
</feature>
<reference evidence="3 4" key="1">
    <citation type="submission" date="2018-10" db="EMBL/GenBank/DDBJ databases">
        <title>Genomic Encyclopedia of Type Strains, Phase IV (KMG-IV): sequencing the most valuable type-strain genomes for metagenomic binning, comparative biology and taxonomic classification.</title>
        <authorList>
            <person name="Goeker M."/>
        </authorList>
    </citation>
    <scope>NUCLEOTIDE SEQUENCE [LARGE SCALE GENOMIC DNA]</scope>
    <source>
        <strain evidence="3 4">DSM 3303</strain>
    </source>
</reference>
<dbReference type="InterPro" id="IPR040832">
    <property type="entry name" value="TTHB210-like_dom"/>
</dbReference>
<name>A0A495BK40_VOGIN</name>
<dbReference type="CDD" id="cd11669">
    <property type="entry name" value="TTHB210-like"/>
    <property type="match status" value="1"/>
</dbReference>
<accession>A0A495BK40</accession>
<evidence type="ECO:0000256" key="1">
    <source>
        <dbReference type="SAM" id="SignalP"/>
    </source>
</evidence>
<organism evidence="3 4">
    <name type="scientific">Vogesella indigofera</name>
    <name type="common">Pseudomonas indigofera</name>
    <dbReference type="NCBI Taxonomy" id="45465"/>
    <lineage>
        <taxon>Bacteria</taxon>
        <taxon>Pseudomonadati</taxon>
        <taxon>Pseudomonadota</taxon>
        <taxon>Betaproteobacteria</taxon>
        <taxon>Neisseriales</taxon>
        <taxon>Chromobacteriaceae</taxon>
        <taxon>Vogesella</taxon>
    </lineage>
</organism>
<dbReference type="InterPro" id="IPR033786">
    <property type="entry name" value="TTHB210-like"/>
</dbReference>
<gene>
    <name evidence="3" type="ORF">C8E02_1200</name>
</gene>
<dbReference type="EMBL" id="RBID01000011">
    <property type="protein sequence ID" value="RKQ61425.1"/>
    <property type="molecule type" value="Genomic_DNA"/>
</dbReference>
<evidence type="ECO:0000259" key="2">
    <source>
        <dbReference type="Pfam" id="PF18197"/>
    </source>
</evidence>
<dbReference type="AlphaFoldDB" id="A0A495BK40"/>
<comment type="caution">
    <text evidence="3">The sequence shown here is derived from an EMBL/GenBank/DDBJ whole genome shotgun (WGS) entry which is preliminary data.</text>
</comment>
<feature type="chain" id="PRO_5019861213" description="TTHB210-like domain-containing protein" evidence="1">
    <location>
        <begin position="31"/>
        <end position="258"/>
    </location>
</feature>
<proteinExistence type="predicted"/>
<dbReference type="Pfam" id="PF18197">
    <property type="entry name" value="TTHB210-like"/>
    <property type="match status" value="1"/>
</dbReference>
<feature type="signal peptide" evidence="1">
    <location>
        <begin position="1"/>
        <end position="30"/>
    </location>
</feature>
<protein>
    <recommendedName>
        <fullName evidence="2">TTHB210-like domain-containing protein</fullName>
    </recommendedName>
</protein>
<dbReference type="RefSeq" id="WP_120810008.1">
    <property type="nucleotide sequence ID" value="NZ_RBID01000011.1"/>
</dbReference>
<evidence type="ECO:0000313" key="4">
    <source>
        <dbReference type="Proteomes" id="UP000279384"/>
    </source>
</evidence>